<accession>A0A1L4BJ66</accession>
<dbReference type="SUPFAM" id="SSF57184">
    <property type="entry name" value="Growth factor receptor domain"/>
    <property type="match status" value="1"/>
</dbReference>
<proteinExistence type="evidence at transcript level"/>
<sequence length="98" mass="10741">MLRLVLLSTLVVSIYSLSCPCWRERDKTKFCGPPPTDCPLGTTHDACGCCTVCFKVQGEVCGGPWNVRGVCGEGLYCKKEVVVEEGFDQYDGVCEPKE</sequence>
<dbReference type="PROSITE" id="PS51323">
    <property type="entry name" value="IGFBP_N_2"/>
    <property type="match status" value="1"/>
</dbReference>
<dbReference type="InterPro" id="IPR000867">
    <property type="entry name" value="IGFBP-like"/>
</dbReference>
<reference evidence="7" key="1">
    <citation type="journal article" date="2016" name="Toxicon">
        <title>The first report on transcriptome analysis of the venom gland of Iranian scorpion, Hemiscorpius lepturus.</title>
        <authorList>
            <person name="Kazemi-Lomedasht F."/>
            <person name="Khalaj V."/>
            <person name="Bagheri K.P."/>
            <person name="Behdani M."/>
            <person name="Shahbazzadeh D."/>
        </authorList>
    </citation>
    <scope>NUCLEOTIDE SEQUENCE</scope>
    <source>
        <strain evidence="7">HLVPr2</strain>
        <tissue evidence="7">Venom gland</tissue>
    </source>
</reference>
<evidence type="ECO:0000256" key="1">
    <source>
        <dbReference type="ARBA" id="ARBA00004613"/>
    </source>
</evidence>
<dbReference type="InterPro" id="IPR011390">
    <property type="entry name" value="IGFBP_rP_mac25"/>
</dbReference>
<dbReference type="SMART" id="SM00121">
    <property type="entry name" value="IB"/>
    <property type="match status" value="1"/>
</dbReference>
<keyword evidence="2" id="KW-0964">Secreted</keyword>
<dbReference type="EMBL" id="KX924480">
    <property type="protein sequence ID" value="API81343.1"/>
    <property type="molecule type" value="mRNA"/>
</dbReference>
<feature type="chain" id="PRO_5012227964" evidence="5">
    <location>
        <begin position="17"/>
        <end position="98"/>
    </location>
</feature>
<name>A0A1L4BJ66_HEMLE</name>
<dbReference type="GO" id="GO:0009966">
    <property type="term" value="P:regulation of signal transduction"/>
    <property type="evidence" value="ECO:0007669"/>
    <property type="project" value="TreeGrafter"/>
</dbReference>
<protein>
    <submittedName>
        <fullName evidence="7">Venom toxin</fullName>
    </submittedName>
</protein>
<evidence type="ECO:0000256" key="2">
    <source>
        <dbReference type="ARBA" id="ARBA00022525"/>
    </source>
</evidence>
<feature type="signal peptide" evidence="5">
    <location>
        <begin position="1"/>
        <end position="16"/>
    </location>
</feature>
<dbReference type="Gene3D" id="4.10.40.20">
    <property type="match status" value="1"/>
</dbReference>
<dbReference type="GO" id="GO:0005576">
    <property type="term" value="C:extracellular region"/>
    <property type="evidence" value="ECO:0007669"/>
    <property type="project" value="UniProtKB-SubCell"/>
</dbReference>
<dbReference type="Pfam" id="PF00219">
    <property type="entry name" value="IGFBP"/>
    <property type="match status" value="1"/>
</dbReference>
<evidence type="ECO:0000259" key="6">
    <source>
        <dbReference type="PROSITE" id="PS51323"/>
    </source>
</evidence>
<keyword evidence="4" id="KW-1015">Disulfide bond</keyword>
<dbReference type="AlphaFoldDB" id="A0A1L4BJ66"/>
<dbReference type="InterPro" id="IPR009030">
    <property type="entry name" value="Growth_fac_rcpt_cys_sf"/>
</dbReference>
<dbReference type="PANTHER" id="PTHR14186">
    <property type="entry name" value="INSULIN-LIKE GROWTH FACTOR BINDING PROTEIN-RELATED"/>
    <property type="match status" value="1"/>
</dbReference>
<dbReference type="GO" id="GO:0001558">
    <property type="term" value="P:regulation of cell growth"/>
    <property type="evidence" value="ECO:0007669"/>
    <property type="project" value="InterPro"/>
</dbReference>
<dbReference type="PANTHER" id="PTHR14186:SF20">
    <property type="entry name" value="CYSTEINE-RICH MOTOR NEURON 1 PROTEIN-LIKE"/>
    <property type="match status" value="1"/>
</dbReference>
<dbReference type="GO" id="GO:0005520">
    <property type="term" value="F:insulin-like growth factor binding"/>
    <property type="evidence" value="ECO:0007669"/>
    <property type="project" value="InterPro"/>
</dbReference>
<keyword evidence="3 5" id="KW-0732">Signal</keyword>
<evidence type="ECO:0000256" key="4">
    <source>
        <dbReference type="ARBA" id="ARBA00023157"/>
    </source>
</evidence>
<feature type="domain" description="IGFBP N-terminal" evidence="6">
    <location>
        <begin position="15"/>
        <end position="97"/>
    </location>
</feature>
<evidence type="ECO:0000256" key="3">
    <source>
        <dbReference type="ARBA" id="ARBA00022729"/>
    </source>
</evidence>
<organism evidence="7">
    <name type="scientific">Hemiscorpius lepturus</name>
    <name type="common">Scorpion</name>
    <dbReference type="NCBI Taxonomy" id="520031"/>
    <lineage>
        <taxon>Eukaryota</taxon>
        <taxon>Metazoa</taxon>
        <taxon>Ecdysozoa</taxon>
        <taxon>Arthropoda</taxon>
        <taxon>Chelicerata</taxon>
        <taxon>Arachnida</taxon>
        <taxon>Scorpiones</taxon>
        <taxon>Iurida</taxon>
        <taxon>Scorpionoidea</taxon>
        <taxon>Hemiscorpiidae</taxon>
    </lineage>
</organism>
<evidence type="ECO:0000256" key="5">
    <source>
        <dbReference type="SAM" id="SignalP"/>
    </source>
</evidence>
<comment type="subcellular location">
    <subcellularLocation>
        <location evidence="1">Secreted</location>
    </subcellularLocation>
</comment>
<evidence type="ECO:0000313" key="7">
    <source>
        <dbReference type="EMBL" id="API81343.1"/>
    </source>
</evidence>